<dbReference type="OrthoDB" id="1223397at2"/>
<accession>A0A562T294</accession>
<dbReference type="EC" id="4.2.3.-" evidence="1"/>
<evidence type="ECO:0000313" key="3">
    <source>
        <dbReference type="Proteomes" id="UP000316778"/>
    </source>
</evidence>
<dbReference type="GO" id="GO:0010333">
    <property type="term" value="F:terpene synthase activity"/>
    <property type="evidence" value="ECO:0007669"/>
    <property type="project" value="InterPro"/>
</dbReference>
<organism evidence="2 3">
    <name type="scientific">Chitinophaga japonensis</name>
    <name type="common">Flexibacter japonensis</name>
    <dbReference type="NCBI Taxonomy" id="104662"/>
    <lineage>
        <taxon>Bacteria</taxon>
        <taxon>Pseudomonadati</taxon>
        <taxon>Bacteroidota</taxon>
        <taxon>Chitinophagia</taxon>
        <taxon>Chitinophagales</taxon>
        <taxon>Chitinophagaceae</taxon>
        <taxon>Chitinophaga</taxon>
    </lineage>
</organism>
<keyword evidence="1" id="KW-0479">Metal-binding</keyword>
<comment type="caution">
    <text evidence="2">The sequence shown here is derived from an EMBL/GenBank/DDBJ whole genome shotgun (WGS) entry which is preliminary data.</text>
</comment>
<dbReference type="AlphaFoldDB" id="A0A562T294"/>
<dbReference type="RefSeq" id="WP_145712228.1">
    <property type="nucleotide sequence ID" value="NZ_BAAAFY010000001.1"/>
</dbReference>
<comment type="similarity">
    <text evidence="1">Belongs to the terpene synthase family.</text>
</comment>
<dbReference type="PANTHER" id="PTHR35201:SF4">
    <property type="entry name" value="BETA-PINACENE SYNTHASE-RELATED"/>
    <property type="match status" value="1"/>
</dbReference>
<dbReference type="EMBL" id="VLLG01000003">
    <property type="protein sequence ID" value="TWI87795.1"/>
    <property type="molecule type" value="Genomic_DNA"/>
</dbReference>
<gene>
    <name evidence="2" type="ORF">LX66_1866</name>
</gene>
<keyword evidence="1" id="KW-0460">Magnesium</keyword>
<evidence type="ECO:0000313" key="2">
    <source>
        <dbReference type="EMBL" id="TWI87795.1"/>
    </source>
</evidence>
<dbReference type="InterPro" id="IPR008949">
    <property type="entry name" value="Isoprenoid_synthase_dom_sf"/>
</dbReference>
<dbReference type="SFLD" id="SFLDS00005">
    <property type="entry name" value="Isoprenoid_Synthase_Type_I"/>
    <property type="match status" value="1"/>
</dbReference>
<proteinExistence type="inferred from homology"/>
<dbReference type="InterPro" id="IPR034686">
    <property type="entry name" value="Terpene_cyclase-like_2"/>
</dbReference>
<keyword evidence="3" id="KW-1185">Reference proteome</keyword>
<name>A0A562T294_CHIJA</name>
<dbReference type="GO" id="GO:0046872">
    <property type="term" value="F:metal ion binding"/>
    <property type="evidence" value="ECO:0007669"/>
    <property type="project" value="UniProtKB-KW"/>
</dbReference>
<keyword evidence="1" id="KW-0456">Lyase</keyword>
<evidence type="ECO:0000256" key="1">
    <source>
        <dbReference type="RuleBase" id="RU366034"/>
    </source>
</evidence>
<dbReference type="Pfam" id="PF19086">
    <property type="entry name" value="Terpene_syn_C_2"/>
    <property type="match status" value="1"/>
</dbReference>
<reference evidence="2 3" key="1">
    <citation type="journal article" date="2013" name="Stand. Genomic Sci.">
        <title>Genomic Encyclopedia of Type Strains, Phase I: The one thousand microbial genomes (KMG-I) project.</title>
        <authorList>
            <person name="Kyrpides N.C."/>
            <person name="Woyke T."/>
            <person name="Eisen J.A."/>
            <person name="Garrity G."/>
            <person name="Lilburn T.G."/>
            <person name="Beck B.J."/>
            <person name="Whitman W.B."/>
            <person name="Hugenholtz P."/>
            <person name="Klenk H.P."/>
        </authorList>
    </citation>
    <scope>NUCLEOTIDE SEQUENCE [LARGE SCALE GENOMIC DNA]</scope>
    <source>
        <strain evidence="2 3">DSM 13484</strain>
    </source>
</reference>
<comment type="cofactor">
    <cofactor evidence="1">
        <name>Mg(2+)</name>
        <dbReference type="ChEBI" id="CHEBI:18420"/>
    </cofactor>
</comment>
<dbReference type="SFLD" id="SFLDG01020">
    <property type="entry name" value="Terpene_Cyclase_Like_2"/>
    <property type="match status" value="1"/>
</dbReference>
<dbReference type="PANTHER" id="PTHR35201">
    <property type="entry name" value="TERPENE SYNTHASE"/>
    <property type="match status" value="1"/>
</dbReference>
<protein>
    <recommendedName>
        <fullName evidence="1">Terpene synthase</fullName>
        <ecNumber evidence="1">4.2.3.-</ecNumber>
    </recommendedName>
</protein>
<dbReference type="Proteomes" id="UP000316778">
    <property type="component" value="Unassembled WGS sequence"/>
</dbReference>
<sequence>MNQTLLTKFSPYYPRENRINPHVKILDTSTNAWIKGYHCLSEQVKQKVKNANYGILTAQIFPDTACNILLPIARWMLWAFVYDDLYGPFPKDELDLVCKKCLSILQGSRPLKGDNVFFRELADIRDELTPISTPEWMERFTASHRHYFEGLMLDEFSYKQDISYPSSEQYLFIRERLIGGNMVCDLLELVDGILPLELLLHPYIQRLRQLAGRLMIYDNDLFSYKKELQEKEAMNLVLILASERKISMDQAIQEVFEIRRSDFDELLSYEEAIPEFGSYNNLVRNYLRNVLILLQGQLEWYLHQSLRY</sequence>
<dbReference type="SUPFAM" id="SSF48576">
    <property type="entry name" value="Terpenoid synthases"/>
    <property type="match status" value="1"/>
</dbReference>
<dbReference type="Gene3D" id="1.10.600.10">
    <property type="entry name" value="Farnesyl Diphosphate Synthase"/>
    <property type="match status" value="1"/>
</dbReference>